<dbReference type="PANTHER" id="PTHR30332">
    <property type="entry name" value="PROBABLE GENERAL SECRETION PATHWAY PROTEIN D"/>
    <property type="match status" value="1"/>
</dbReference>
<evidence type="ECO:0000256" key="5">
    <source>
        <dbReference type="SAM" id="MobiDB-lite"/>
    </source>
</evidence>
<keyword evidence="3" id="KW-0472">Membrane</keyword>
<dbReference type="GO" id="GO:0016020">
    <property type="term" value="C:membrane"/>
    <property type="evidence" value="ECO:0007669"/>
    <property type="project" value="UniProtKB-SubCell"/>
</dbReference>
<dbReference type="GO" id="GO:0015627">
    <property type="term" value="C:type II protein secretion system complex"/>
    <property type="evidence" value="ECO:0007669"/>
    <property type="project" value="TreeGrafter"/>
</dbReference>
<accession>A0A7T5R207</accession>
<evidence type="ECO:0000256" key="2">
    <source>
        <dbReference type="ARBA" id="ARBA00022729"/>
    </source>
</evidence>
<dbReference type="Pfam" id="PF00263">
    <property type="entry name" value="Secretin"/>
    <property type="match status" value="1"/>
</dbReference>
<dbReference type="Proteomes" id="UP000595362">
    <property type="component" value="Chromosome"/>
</dbReference>
<dbReference type="InterPro" id="IPR050810">
    <property type="entry name" value="Bact_Secretion_Sys_Channel"/>
</dbReference>
<sequence length="537" mass="57496">MMLGGKMSVWRNVMAATALSVWLLGCADASVPGGRVLNIPTPNQAEQRKEAINERPDSVMYLPLGKDVLVPEVSADDPLPKDHVGPFELRSETLAGALQLILADYEVPLAFESEEGLNRRITVANLSGPVDQVIRNVCGLADLYCSYENGLLVVKDKQTFTVKIPPISQDAAFMQNVATGLQAVLGDGATVTVDPSTRTLVYRASQRSAEIAARYFQRMRSSTALIVFETYIWEVALDSGNSAGVRWDLLDSFGKFAANIEVDGAVGADFTNPISIGLPTTQGADGGVFSPTKILDFLSTFGAVKTISQPQITVLSGSEAKLRAADTENYVAEVSETIDDGLSRTSVNTSSIDTGFTLTIASAWDNATVYADVEIVLTDVSEIEDFDFQSGDGGSTTVQLPKSTERELTTQIRVRPGDSVLIAGLVRESDSYDKQGIGFMKPFIPTSRTVTTQNLELVFLLRPRVIVYTSPTEDEHYNSIRSYNPSVSAVPVADAAPYEGRNVEPDVVVTPLPDSPAAGAPVPLGSVSPDLMDPSGG</sequence>
<name>A0A7T5R207_9BACT</name>
<comment type="similarity">
    <text evidence="4">Belongs to the bacterial secretin family.</text>
</comment>
<keyword evidence="2" id="KW-0732">Signal</keyword>
<gene>
    <name evidence="7" type="ORF">HYS17_11565</name>
</gene>
<dbReference type="GO" id="GO:0009306">
    <property type="term" value="P:protein secretion"/>
    <property type="evidence" value="ECO:0007669"/>
    <property type="project" value="InterPro"/>
</dbReference>
<evidence type="ECO:0000259" key="6">
    <source>
        <dbReference type="Pfam" id="PF00263"/>
    </source>
</evidence>
<organism evidence="7 8">
    <name type="scientific">Micavibrio aeruginosavorus</name>
    <dbReference type="NCBI Taxonomy" id="349221"/>
    <lineage>
        <taxon>Bacteria</taxon>
        <taxon>Pseudomonadati</taxon>
        <taxon>Bdellovibrionota</taxon>
        <taxon>Bdellovibrionia</taxon>
        <taxon>Bdellovibrionales</taxon>
        <taxon>Pseudobdellovibrionaceae</taxon>
        <taxon>Micavibrio</taxon>
    </lineage>
</organism>
<dbReference type="PROSITE" id="PS51257">
    <property type="entry name" value="PROKAR_LIPOPROTEIN"/>
    <property type="match status" value="1"/>
</dbReference>
<protein>
    <submittedName>
        <fullName evidence="7">Type II and III secretion system family protein</fullName>
    </submittedName>
</protein>
<proteinExistence type="inferred from homology"/>
<dbReference type="InterPro" id="IPR004846">
    <property type="entry name" value="T2SS/T3SS_dom"/>
</dbReference>
<reference evidence="7 8" key="1">
    <citation type="submission" date="2020-07" db="EMBL/GenBank/DDBJ databases">
        <title>Huge and variable diversity of episymbiotic CPR bacteria and DPANN archaea in groundwater ecosystems.</title>
        <authorList>
            <person name="He C.Y."/>
            <person name="Keren R."/>
            <person name="Whittaker M."/>
            <person name="Farag I.F."/>
            <person name="Doudna J."/>
            <person name="Cate J.H.D."/>
            <person name="Banfield J.F."/>
        </authorList>
    </citation>
    <scope>NUCLEOTIDE SEQUENCE [LARGE SCALE GENOMIC DNA]</scope>
    <source>
        <strain evidence="7">NC_groundwater_70_Ag_B-0.1um_54_66</strain>
    </source>
</reference>
<feature type="domain" description="Type II/III secretion system secretin-like" evidence="6">
    <location>
        <begin position="298"/>
        <end position="466"/>
    </location>
</feature>
<feature type="region of interest" description="Disordered" evidence="5">
    <location>
        <begin position="512"/>
        <end position="537"/>
    </location>
</feature>
<dbReference type="EMBL" id="CP066681">
    <property type="protein sequence ID" value="QQG36110.1"/>
    <property type="molecule type" value="Genomic_DNA"/>
</dbReference>
<evidence type="ECO:0000256" key="4">
    <source>
        <dbReference type="RuleBase" id="RU004003"/>
    </source>
</evidence>
<dbReference type="AlphaFoldDB" id="A0A7T5R207"/>
<evidence type="ECO:0000313" key="7">
    <source>
        <dbReference type="EMBL" id="QQG36110.1"/>
    </source>
</evidence>
<dbReference type="PANTHER" id="PTHR30332:SF24">
    <property type="entry name" value="SECRETIN GSPD-RELATED"/>
    <property type="match status" value="1"/>
</dbReference>
<evidence type="ECO:0000313" key="8">
    <source>
        <dbReference type="Proteomes" id="UP000595362"/>
    </source>
</evidence>
<evidence type="ECO:0000256" key="1">
    <source>
        <dbReference type="ARBA" id="ARBA00004370"/>
    </source>
</evidence>
<evidence type="ECO:0000256" key="3">
    <source>
        <dbReference type="ARBA" id="ARBA00023136"/>
    </source>
</evidence>
<comment type="subcellular location">
    <subcellularLocation>
        <location evidence="1">Membrane</location>
    </subcellularLocation>
</comment>